<feature type="transmembrane region" description="Helical" evidence="12">
    <location>
        <begin position="124"/>
        <end position="144"/>
    </location>
</feature>
<evidence type="ECO:0000256" key="8">
    <source>
        <dbReference type="ARBA" id="ARBA00023065"/>
    </source>
</evidence>
<dbReference type="PANTHER" id="PTHR11410">
    <property type="entry name" value="ATP SYNTHASE SUBUNIT A"/>
    <property type="match status" value="1"/>
</dbReference>
<dbReference type="SUPFAM" id="SSF81336">
    <property type="entry name" value="F1F0 ATP synthase subunit A"/>
    <property type="match status" value="1"/>
</dbReference>
<organism evidence="13">
    <name type="scientific">Acerentomon microrhinus</name>
    <dbReference type="NCBI Taxonomy" id="996308"/>
    <lineage>
        <taxon>Eukaryota</taxon>
        <taxon>Metazoa</taxon>
        <taxon>Ecdysozoa</taxon>
        <taxon>Arthropoda</taxon>
        <taxon>Hexapoda</taxon>
        <taxon>Protura</taxon>
        <taxon>Acerentomata</taxon>
        <taxon>Acerentomidae</taxon>
        <taxon>Acerentomon</taxon>
    </lineage>
</organism>
<dbReference type="RefSeq" id="YP_009126966.1">
    <property type="nucleotide sequence ID" value="NC_026666.1"/>
</dbReference>
<dbReference type="GO" id="GO:0005743">
    <property type="term" value="C:mitochondrial inner membrane"/>
    <property type="evidence" value="ECO:0007669"/>
    <property type="project" value="UniProtKB-SubCell"/>
</dbReference>
<feature type="transmembrane region" description="Helical" evidence="12">
    <location>
        <begin position="70"/>
        <end position="91"/>
    </location>
</feature>
<feature type="transmembrane region" description="Helical" evidence="12">
    <location>
        <begin position="97"/>
        <end position="117"/>
    </location>
</feature>
<keyword evidence="8" id="KW-0406">Ion transport</keyword>
<evidence type="ECO:0000256" key="7">
    <source>
        <dbReference type="ARBA" id="ARBA00022989"/>
    </source>
</evidence>
<dbReference type="GeneID" id="23765402"/>
<evidence type="ECO:0000256" key="5">
    <source>
        <dbReference type="ARBA" id="ARBA00022692"/>
    </source>
</evidence>
<comment type="similarity">
    <text evidence="2">Belongs to the ATPase A chain family.</text>
</comment>
<keyword evidence="6" id="KW-0375">Hydrogen ion transport</keyword>
<keyword evidence="13" id="KW-0496">Mitochondrion</keyword>
<feature type="transmembrane region" description="Helical" evidence="12">
    <location>
        <begin position="188"/>
        <end position="221"/>
    </location>
</feature>
<dbReference type="GO" id="GO:0046933">
    <property type="term" value="F:proton-transporting ATP synthase activity, rotational mechanism"/>
    <property type="evidence" value="ECO:0007669"/>
    <property type="project" value="TreeGrafter"/>
</dbReference>
<dbReference type="Gene3D" id="1.20.120.220">
    <property type="entry name" value="ATP synthase, F0 complex, subunit A"/>
    <property type="match status" value="1"/>
</dbReference>
<dbReference type="InterPro" id="IPR045083">
    <property type="entry name" value="ATP_synth_F0_asu_bact/mt"/>
</dbReference>
<feature type="transmembrane region" description="Helical" evidence="12">
    <location>
        <begin position="156"/>
        <end position="176"/>
    </location>
</feature>
<evidence type="ECO:0000256" key="2">
    <source>
        <dbReference type="ARBA" id="ARBA00006810"/>
    </source>
</evidence>
<evidence type="ECO:0000313" key="13">
    <source>
        <dbReference type="EMBL" id="AFI54920.1"/>
    </source>
</evidence>
<proteinExistence type="inferred from homology"/>
<dbReference type="PRINTS" id="PR00123">
    <property type="entry name" value="ATPASEA"/>
</dbReference>
<dbReference type="PANTHER" id="PTHR11410:SF0">
    <property type="entry name" value="ATP SYNTHASE SUBUNIT A"/>
    <property type="match status" value="1"/>
</dbReference>
<name>A0A0C4FSR7_9HEXA</name>
<gene>
    <name evidence="13" type="primary">ATP6</name>
</gene>
<geneLocation type="mitochondrion" evidence="13"/>
<accession>A0A0C4FSR7</accession>
<evidence type="ECO:0000256" key="11">
    <source>
        <dbReference type="RuleBase" id="RU004450"/>
    </source>
</evidence>
<evidence type="ECO:0000256" key="6">
    <source>
        <dbReference type="ARBA" id="ARBA00022781"/>
    </source>
</evidence>
<dbReference type="CTD" id="4508"/>
<dbReference type="CDD" id="cd00310">
    <property type="entry name" value="ATP-synt_Fo_a_6"/>
    <property type="match status" value="1"/>
</dbReference>
<keyword evidence="5 12" id="KW-0812">Transmembrane</keyword>
<evidence type="ECO:0000256" key="10">
    <source>
        <dbReference type="ARBA" id="ARBA00023310"/>
    </source>
</evidence>
<dbReference type="EMBL" id="JQ728012">
    <property type="protein sequence ID" value="AFI54920.1"/>
    <property type="molecule type" value="Genomic_DNA"/>
</dbReference>
<evidence type="ECO:0000256" key="12">
    <source>
        <dbReference type="SAM" id="Phobius"/>
    </source>
</evidence>
<keyword evidence="4" id="KW-0138">CF(0)</keyword>
<evidence type="ECO:0000256" key="3">
    <source>
        <dbReference type="ARBA" id="ARBA00022448"/>
    </source>
</evidence>
<dbReference type="Pfam" id="PF00119">
    <property type="entry name" value="ATP-synt_A"/>
    <property type="match status" value="1"/>
</dbReference>
<keyword evidence="10" id="KW-0066">ATP synthesis</keyword>
<dbReference type="AlphaFoldDB" id="A0A0C4FSR7"/>
<evidence type="ECO:0000256" key="4">
    <source>
        <dbReference type="ARBA" id="ARBA00022547"/>
    </source>
</evidence>
<dbReference type="InterPro" id="IPR035908">
    <property type="entry name" value="F0_ATP_A_sf"/>
</dbReference>
<keyword evidence="3" id="KW-0813">Transport</keyword>
<keyword evidence="7 12" id="KW-1133">Transmembrane helix</keyword>
<protein>
    <recommendedName>
        <fullName evidence="11">ATP synthase subunit a</fullName>
    </recommendedName>
</protein>
<dbReference type="InterPro" id="IPR000568">
    <property type="entry name" value="ATP_synth_F0_asu"/>
</dbReference>
<sequence>MILMNLFSVFDPVSYFHFSLNWEAMGAGLLMTAFTFWPNTPKVNMPLGGLMKIYNEMKMLMSGMSSGKSIMFLAVILFILRMNLFGLWPYVFTYSSHFVLTFSLALPMWAASVMYGVKVSVRHFMAHLIPAGTSWALVSFIALAELISMSIRPVTLAIRLMTNMIAGHLLLSLLSGQAFSNFNYIWKWLVLLIQVLLLALELGVSFVQSYVFSILVLLYLIEVN</sequence>
<comment type="subcellular location">
    <subcellularLocation>
        <location evidence="1">Membrane</location>
        <topology evidence="1">Multi-pass membrane protein</topology>
    </subcellularLocation>
    <subcellularLocation>
        <location evidence="11">Mitochondrion inner membrane</location>
        <topology evidence="11">Multi-pass membrane protein</topology>
    </subcellularLocation>
</comment>
<dbReference type="NCBIfam" id="TIGR01131">
    <property type="entry name" value="ATP_synt_6_or_A"/>
    <property type="match status" value="1"/>
</dbReference>
<feature type="transmembrane region" description="Helical" evidence="12">
    <location>
        <begin position="20"/>
        <end position="37"/>
    </location>
</feature>
<evidence type="ECO:0000256" key="1">
    <source>
        <dbReference type="ARBA" id="ARBA00004141"/>
    </source>
</evidence>
<reference evidence="13" key="1">
    <citation type="submission" date="2012-02" db="EMBL/GenBank/DDBJ databases">
        <title>The mitochondrial genome of the proturan Acerentomon microrhinus.</title>
        <authorList>
            <person name="Carapelli A."/>
            <person name="Bu Y."/>
            <person name="Nardi F."/>
            <person name="Aguti S."/>
            <person name="Frati F."/>
        </authorList>
    </citation>
    <scope>NUCLEOTIDE SEQUENCE</scope>
</reference>
<dbReference type="GO" id="GO:0045259">
    <property type="term" value="C:proton-transporting ATP synthase complex"/>
    <property type="evidence" value="ECO:0007669"/>
    <property type="project" value="UniProtKB-KW"/>
</dbReference>
<keyword evidence="9 12" id="KW-0472">Membrane</keyword>
<evidence type="ECO:0000256" key="9">
    <source>
        <dbReference type="ARBA" id="ARBA00023136"/>
    </source>
</evidence>